<evidence type="ECO:0000256" key="2">
    <source>
        <dbReference type="ARBA" id="ARBA00004613"/>
    </source>
</evidence>
<evidence type="ECO:0000256" key="8">
    <source>
        <dbReference type="ARBA" id="ARBA00022729"/>
    </source>
</evidence>
<dbReference type="InterPro" id="IPR000834">
    <property type="entry name" value="Peptidase_M14"/>
</dbReference>
<dbReference type="EMBL" id="JAVHNQ010000007">
    <property type="protein sequence ID" value="KAK6341309.1"/>
    <property type="molecule type" value="Genomic_DNA"/>
</dbReference>
<keyword evidence="11" id="KW-0482">Metalloprotease</keyword>
<keyword evidence="9" id="KW-0378">Hydrolase</keyword>
<proteinExistence type="inferred from homology"/>
<evidence type="ECO:0000256" key="10">
    <source>
        <dbReference type="ARBA" id="ARBA00022833"/>
    </source>
</evidence>
<reference evidence="20 21" key="1">
    <citation type="submission" date="2019-10" db="EMBL/GenBank/DDBJ databases">
        <authorList>
            <person name="Palmer J.M."/>
        </authorList>
    </citation>
    <scope>NUCLEOTIDE SEQUENCE [LARGE SCALE GENOMIC DNA]</scope>
    <source>
        <strain evidence="20 21">TWF696</strain>
    </source>
</reference>
<name>A0AAV9UJF9_9PEZI</name>
<evidence type="ECO:0000259" key="19">
    <source>
        <dbReference type="PROSITE" id="PS52035"/>
    </source>
</evidence>
<dbReference type="FunFam" id="3.40.630.10:FF:000084">
    <property type="entry name" value="Carboxypeptidase B2"/>
    <property type="match status" value="1"/>
</dbReference>
<evidence type="ECO:0000256" key="14">
    <source>
        <dbReference type="ARBA" id="ARBA00025210"/>
    </source>
</evidence>
<evidence type="ECO:0000256" key="12">
    <source>
        <dbReference type="ARBA" id="ARBA00023157"/>
    </source>
</evidence>
<evidence type="ECO:0000313" key="20">
    <source>
        <dbReference type="EMBL" id="KAK6341309.1"/>
    </source>
</evidence>
<dbReference type="AlphaFoldDB" id="A0AAV9UJF9"/>
<evidence type="ECO:0000256" key="11">
    <source>
        <dbReference type="ARBA" id="ARBA00023049"/>
    </source>
</evidence>
<evidence type="ECO:0000256" key="17">
    <source>
        <dbReference type="PROSITE-ProRule" id="PRU01379"/>
    </source>
</evidence>
<evidence type="ECO:0000256" key="3">
    <source>
        <dbReference type="ARBA" id="ARBA00005988"/>
    </source>
</evidence>
<keyword evidence="5" id="KW-0121">Carboxypeptidase</keyword>
<feature type="region of interest" description="Disordered" evidence="18">
    <location>
        <begin position="80"/>
        <end position="103"/>
    </location>
</feature>
<protein>
    <recommendedName>
        <fullName evidence="15">Inactive metallocarboxypeptidase ECM14</fullName>
    </recommendedName>
    <alternativeName>
        <fullName evidence="16">Inactive metallocarboxypeptidase ecm14</fullName>
    </alternativeName>
</protein>
<comment type="subcellular location">
    <subcellularLocation>
        <location evidence="2">Secreted</location>
    </subcellularLocation>
</comment>
<keyword evidence="6" id="KW-0645">Protease</keyword>
<comment type="cofactor">
    <cofactor evidence="1">
        <name>Zn(2+)</name>
        <dbReference type="ChEBI" id="CHEBI:29105"/>
    </cofactor>
</comment>
<dbReference type="PROSITE" id="PS00132">
    <property type="entry name" value="CARBOXYPEPT_ZN_1"/>
    <property type="match status" value="1"/>
</dbReference>
<keyword evidence="21" id="KW-1185">Reference proteome</keyword>
<dbReference type="GO" id="GO:0006508">
    <property type="term" value="P:proteolysis"/>
    <property type="evidence" value="ECO:0007669"/>
    <property type="project" value="UniProtKB-KW"/>
</dbReference>
<keyword evidence="12" id="KW-1015">Disulfide bond</keyword>
<dbReference type="PRINTS" id="PR00765">
    <property type="entry name" value="CRBOXYPTASEA"/>
</dbReference>
<dbReference type="CDD" id="cd03860">
    <property type="entry name" value="M14_CP_A-B_like"/>
    <property type="match status" value="1"/>
</dbReference>
<evidence type="ECO:0000256" key="15">
    <source>
        <dbReference type="ARBA" id="ARBA00026187"/>
    </source>
</evidence>
<evidence type="ECO:0000313" key="21">
    <source>
        <dbReference type="Proteomes" id="UP001375240"/>
    </source>
</evidence>
<keyword evidence="13" id="KW-0325">Glycoprotein</keyword>
<dbReference type="SMART" id="SM00631">
    <property type="entry name" value="Zn_pept"/>
    <property type="match status" value="1"/>
</dbReference>
<dbReference type="InterPro" id="IPR057246">
    <property type="entry name" value="CARBOXYPEPT_ZN_1"/>
</dbReference>
<comment type="similarity">
    <text evidence="3 17">Belongs to the peptidase M14 family.</text>
</comment>
<dbReference type="Proteomes" id="UP001375240">
    <property type="component" value="Unassembled WGS sequence"/>
</dbReference>
<evidence type="ECO:0000256" key="9">
    <source>
        <dbReference type="ARBA" id="ARBA00022801"/>
    </source>
</evidence>
<evidence type="ECO:0000256" key="6">
    <source>
        <dbReference type="ARBA" id="ARBA00022670"/>
    </source>
</evidence>
<gene>
    <name evidence="20" type="primary">ECM14</name>
    <name evidence="20" type="ORF">TWF696_008388</name>
</gene>
<dbReference type="SUPFAM" id="SSF54897">
    <property type="entry name" value="Protease propeptides/inhibitors"/>
    <property type="match status" value="1"/>
</dbReference>
<dbReference type="PANTHER" id="PTHR11705:SF147">
    <property type="entry name" value="INACTIVE METALLOCARBOXYPEPTIDASE ECM14"/>
    <property type="match status" value="1"/>
</dbReference>
<feature type="domain" description="Peptidase M14" evidence="19">
    <location>
        <begin position="217"/>
        <end position="555"/>
    </location>
</feature>
<dbReference type="PANTHER" id="PTHR11705">
    <property type="entry name" value="PROTEASE FAMILY M14 CARBOXYPEPTIDASE A,B"/>
    <property type="match status" value="1"/>
</dbReference>
<organism evidence="20 21">
    <name type="scientific">Orbilia brochopaga</name>
    <dbReference type="NCBI Taxonomy" id="3140254"/>
    <lineage>
        <taxon>Eukaryota</taxon>
        <taxon>Fungi</taxon>
        <taxon>Dikarya</taxon>
        <taxon>Ascomycota</taxon>
        <taxon>Pezizomycotina</taxon>
        <taxon>Orbiliomycetes</taxon>
        <taxon>Orbiliales</taxon>
        <taxon>Orbiliaceae</taxon>
        <taxon>Orbilia</taxon>
    </lineage>
</organism>
<dbReference type="PROSITE" id="PS52035">
    <property type="entry name" value="PEPTIDASE_M14"/>
    <property type="match status" value="1"/>
</dbReference>
<evidence type="ECO:0000256" key="1">
    <source>
        <dbReference type="ARBA" id="ARBA00001947"/>
    </source>
</evidence>
<evidence type="ECO:0000256" key="4">
    <source>
        <dbReference type="ARBA" id="ARBA00022525"/>
    </source>
</evidence>
<accession>A0AAV9UJF9</accession>
<keyword evidence="7" id="KW-0479">Metal-binding</keyword>
<dbReference type="Gene3D" id="3.30.70.340">
    <property type="entry name" value="Metallocarboxypeptidase-like"/>
    <property type="match status" value="1"/>
</dbReference>
<dbReference type="GO" id="GO:0005576">
    <property type="term" value="C:extracellular region"/>
    <property type="evidence" value="ECO:0007669"/>
    <property type="project" value="UniProtKB-SubCell"/>
</dbReference>
<keyword evidence="10" id="KW-0862">Zinc</keyword>
<sequence>MRSIIVYCAVAAQICSTAVSSTIPAGSESGVRLPLNDDENRSESVADISDIFASPARDSRNAWSRLRNKLVVKIFGGKERHGSTNHQHASAGQKPLGDNNSNKVSSFSRYQNEVVLRFNISTIDEAAALAEAAEVLFLDVWSATKDYADIRVDKDVVQSLLGLLPESMQQSHSPLMHDLASTIRETFPGFSKANPLGSPIGSSSKYRLSGSQDFFSDYQPYNVINPWMKQLASLFPAHVSTFTVGQSYEGRDINGIKVSSPEPRPHRRKAIIVSGGSHAREWIAASTVCWVANTWANNYQMASSDSQTTSGDPELSKLIERFDWYFIPTINVDGYVYSMAQDGDRLWRKNRQPTSVSFCKGVELDRSYAFQWGQQSHHNPCSENYPGEKQFDAAESKSFAAWAKNLTKVDGGDSHIIGFMDLHSYSQQILYPYSYTCEERPPDLENLMEAALNMAKAIRMRHGEQYEISSACEGGHYRVADKTKQKQAGKRDFQLTETGGGGSALDYFYGQLKAPYAFQVKLRDRGSYGFLLPKEYIPPTGEEIADMVKMFGMFLINDE</sequence>
<keyword evidence="8" id="KW-0732">Signal</keyword>
<evidence type="ECO:0000256" key="5">
    <source>
        <dbReference type="ARBA" id="ARBA00022645"/>
    </source>
</evidence>
<dbReference type="GO" id="GO:0004181">
    <property type="term" value="F:metallocarboxypeptidase activity"/>
    <property type="evidence" value="ECO:0007669"/>
    <property type="project" value="InterPro"/>
</dbReference>
<comment type="function">
    <text evidence="14">Inactive carboxypeptidase that may play a role in cell wall organization and biogenesis.</text>
</comment>
<keyword evidence="4" id="KW-0964">Secreted</keyword>
<comment type="caution">
    <text evidence="20">The sequence shown here is derived from an EMBL/GenBank/DDBJ whole genome shotgun (WGS) entry which is preliminary data.</text>
</comment>
<dbReference type="Gene3D" id="3.40.630.10">
    <property type="entry name" value="Zn peptidases"/>
    <property type="match status" value="1"/>
</dbReference>
<evidence type="ECO:0000256" key="7">
    <source>
        <dbReference type="ARBA" id="ARBA00022723"/>
    </source>
</evidence>
<comment type="caution">
    <text evidence="17">Lacks conserved residue(s) required for the propagation of feature annotation.</text>
</comment>
<dbReference type="Pfam" id="PF00246">
    <property type="entry name" value="Peptidase_M14"/>
    <property type="match status" value="1"/>
</dbReference>
<evidence type="ECO:0000256" key="13">
    <source>
        <dbReference type="ARBA" id="ARBA00023180"/>
    </source>
</evidence>
<dbReference type="SUPFAM" id="SSF53187">
    <property type="entry name" value="Zn-dependent exopeptidases"/>
    <property type="match status" value="1"/>
</dbReference>
<dbReference type="GO" id="GO:0008270">
    <property type="term" value="F:zinc ion binding"/>
    <property type="evidence" value="ECO:0007669"/>
    <property type="project" value="InterPro"/>
</dbReference>
<dbReference type="InterPro" id="IPR036990">
    <property type="entry name" value="M14A-like_propep"/>
</dbReference>
<evidence type="ECO:0000256" key="18">
    <source>
        <dbReference type="SAM" id="MobiDB-lite"/>
    </source>
</evidence>
<evidence type="ECO:0000256" key="16">
    <source>
        <dbReference type="ARBA" id="ARBA00026213"/>
    </source>
</evidence>